<dbReference type="InterPro" id="IPR050348">
    <property type="entry name" value="Protein-Tyr_Phosphatase"/>
</dbReference>
<dbReference type="SUPFAM" id="SSF52799">
    <property type="entry name" value="(Phosphotyrosine protein) phosphatases II"/>
    <property type="match status" value="2"/>
</dbReference>
<evidence type="ECO:0000259" key="9">
    <source>
        <dbReference type="PROSITE" id="PS50055"/>
    </source>
</evidence>
<dbReference type="InterPro" id="IPR029021">
    <property type="entry name" value="Prot-tyrosine_phosphatase-like"/>
</dbReference>
<keyword evidence="3" id="KW-0378">Hydrolase</keyword>
<protein>
    <submittedName>
        <fullName evidence="13">Protein-tyrosine-phosphatase</fullName>
    </submittedName>
</protein>
<dbReference type="Proteomes" id="UP000887574">
    <property type="component" value="Unplaced"/>
</dbReference>
<evidence type="ECO:0000256" key="2">
    <source>
        <dbReference type="ARBA" id="ARBA00022729"/>
    </source>
</evidence>
<evidence type="ECO:0000256" key="7">
    <source>
        <dbReference type="SAM" id="MobiDB-lite"/>
    </source>
</evidence>
<feature type="region of interest" description="Disordered" evidence="7">
    <location>
        <begin position="1"/>
        <end position="20"/>
    </location>
</feature>
<evidence type="ECO:0000256" key="5">
    <source>
        <dbReference type="ARBA" id="ARBA00023136"/>
    </source>
</evidence>
<evidence type="ECO:0000256" key="3">
    <source>
        <dbReference type="ARBA" id="ARBA00022801"/>
    </source>
</evidence>
<feature type="domain" description="Tyrosine-protein phosphatase" evidence="9">
    <location>
        <begin position="933"/>
        <end position="1177"/>
    </location>
</feature>
<dbReference type="AlphaFoldDB" id="A0A915DHU2"/>
<dbReference type="InterPro" id="IPR003961">
    <property type="entry name" value="FN3_dom"/>
</dbReference>
<evidence type="ECO:0000256" key="8">
    <source>
        <dbReference type="SAM" id="Phobius"/>
    </source>
</evidence>
<dbReference type="GO" id="GO:0004725">
    <property type="term" value="F:protein tyrosine phosphatase activity"/>
    <property type="evidence" value="ECO:0007669"/>
    <property type="project" value="UniProtKB-EC"/>
</dbReference>
<dbReference type="SUPFAM" id="SSF49265">
    <property type="entry name" value="Fibronectin type III"/>
    <property type="match status" value="1"/>
</dbReference>
<accession>A0A915DHU2</accession>
<evidence type="ECO:0000259" key="10">
    <source>
        <dbReference type="PROSITE" id="PS50056"/>
    </source>
</evidence>
<dbReference type="PRINTS" id="PR00700">
    <property type="entry name" value="PRTYPHPHTASE"/>
</dbReference>
<proteinExistence type="predicted"/>
<evidence type="ECO:0000259" key="11">
    <source>
        <dbReference type="PROSITE" id="PS50853"/>
    </source>
</evidence>
<dbReference type="PANTHER" id="PTHR19134:SF531">
    <property type="entry name" value="TYROSINE-PROTEIN PHOSPHATASE LAR"/>
    <property type="match status" value="1"/>
</dbReference>
<dbReference type="PROSITE" id="PS50055">
    <property type="entry name" value="TYR_PHOSPHATASE_PTP"/>
    <property type="match status" value="2"/>
</dbReference>
<organism evidence="12 13">
    <name type="scientific">Ditylenchus dipsaci</name>
    <dbReference type="NCBI Taxonomy" id="166011"/>
    <lineage>
        <taxon>Eukaryota</taxon>
        <taxon>Metazoa</taxon>
        <taxon>Ecdysozoa</taxon>
        <taxon>Nematoda</taxon>
        <taxon>Chromadorea</taxon>
        <taxon>Rhabditida</taxon>
        <taxon>Tylenchina</taxon>
        <taxon>Tylenchomorpha</taxon>
        <taxon>Sphaerularioidea</taxon>
        <taxon>Anguinidae</taxon>
        <taxon>Anguininae</taxon>
        <taxon>Ditylenchus</taxon>
    </lineage>
</organism>
<dbReference type="CDD" id="cd00063">
    <property type="entry name" value="FN3"/>
    <property type="match status" value="1"/>
</dbReference>
<dbReference type="InterPro" id="IPR003595">
    <property type="entry name" value="Tyr_Pase_cat"/>
</dbReference>
<name>A0A915DHU2_9BILA</name>
<dbReference type="SMART" id="SM00404">
    <property type="entry name" value="PTPc_motif"/>
    <property type="match status" value="2"/>
</dbReference>
<dbReference type="InterPro" id="IPR013783">
    <property type="entry name" value="Ig-like_fold"/>
</dbReference>
<keyword evidence="4" id="KW-0904">Protein phosphatase</keyword>
<dbReference type="WBParaSite" id="jg19609">
    <property type="protein sequence ID" value="jg19609"/>
    <property type="gene ID" value="jg19609"/>
</dbReference>
<feature type="domain" description="Fibronectin type-III" evidence="11">
    <location>
        <begin position="88"/>
        <end position="201"/>
    </location>
</feature>
<keyword evidence="2" id="KW-0732">Signal</keyword>
<dbReference type="InterPro" id="IPR000387">
    <property type="entry name" value="Tyr_Pase_dom"/>
</dbReference>
<reference evidence="13" key="1">
    <citation type="submission" date="2022-11" db="UniProtKB">
        <authorList>
            <consortium name="WormBaseParasite"/>
        </authorList>
    </citation>
    <scope>IDENTIFICATION</scope>
</reference>
<keyword evidence="8" id="KW-1133">Transmembrane helix</keyword>
<comment type="subcellular location">
    <subcellularLocation>
        <location evidence="1">Membrane</location>
        <topology evidence="1">Single-pass membrane protein</topology>
    </subcellularLocation>
</comment>
<dbReference type="Gene3D" id="3.90.190.10">
    <property type="entry name" value="Protein tyrosine phosphatase superfamily"/>
    <property type="match status" value="2"/>
</dbReference>
<dbReference type="InterPro" id="IPR036116">
    <property type="entry name" value="FN3_sf"/>
</dbReference>
<comment type="catalytic activity">
    <reaction evidence="6">
        <text>O-phospho-L-tyrosyl-[protein] + H2O = L-tyrosyl-[protein] + phosphate</text>
        <dbReference type="Rhea" id="RHEA:10684"/>
        <dbReference type="Rhea" id="RHEA-COMP:10136"/>
        <dbReference type="Rhea" id="RHEA-COMP:20101"/>
        <dbReference type="ChEBI" id="CHEBI:15377"/>
        <dbReference type="ChEBI" id="CHEBI:43474"/>
        <dbReference type="ChEBI" id="CHEBI:46858"/>
        <dbReference type="ChEBI" id="CHEBI:61978"/>
        <dbReference type="EC" id="3.1.3.48"/>
    </reaction>
</comment>
<dbReference type="PROSITE" id="PS50056">
    <property type="entry name" value="TYR_PHOSPHATASE_2"/>
    <property type="match status" value="1"/>
</dbReference>
<keyword evidence="12" id="KW-1185">Reference proteome</keyword>
<dbReference type="PANTHER" id="PTHR19134">
    <property type="entry name" value="RECEPTOR-TYPE TYROSINE-PROTEIN PHOSPHATASE"/>
    <property type="match status" value="1"/>
</dbReference>
<feature type="domain" description="Tyrosine-protein phosphatase" evidence="9">
    <location>
        <begin position="646"/>
        <end position="900"/>
    </location>
</feature>
<dbReference type="Gene3D" id="2.60.40.10">
    <property type="entry name" value="Immunoglobulins"/>
    <property type="match status" value="1"/>
</dbReference>
<keyword evidence="5 8" id="KW-0472">Membrane</keyword>
<dbReference type="SMART" id="SM00194">
    <property type="entry name" value="PTPc"/>
    <property type="match status" value="2"/>
</dbReference>
<dbReference type="PROSITE" id="PS50853">
    <property type="entry name" value="FN3"/>
    <property type="match status" value="1"/>
</dbReference>
<keyword evidence="8" id="KW-0812">Transmembrane</keyword>
<evidence type="ECO:0000256" key="4">
    <source>
        <dbReference type="ARBA" id="ARBA00022912"/>
    </source>
</evidence>
<evidence type="ECO:0000256" key="6">
    <source>
        <dbReference type="ARBA" id="ARBA00051722"/>
    </source>
</evidence>
<sequence length="1184" mass="134612">MPLANQMNRDSKFFKLPSNGEDEEDEADFYEKLLAQVLASSTDRPNLRRKCDCEYDYLPSEGLPQFSTRNAFFIPHRRSGVDGASIGPPKNVRVQALTNSSVVVQWDFDEVANDGFADGFVVKYMHEPSGSSVGPDHYSRSTAGSGQDNWRTQTVMDSKARHLEITRLSQKPYAFCVLAIKHSRLGPCSDPPITLDKLKPTFVVQDLHVQYKTSQSVALHWEYTGPSTNIGFYIKQMGMKTYQDQYLEEKTLIGVYSLDDGRLYWPRELSVQTDPTGPPFVDTPEFMQSPSPTTAYLRLSCASEEYGPINHYWLIVVPGNYTKEDVVNVDSAHLQRSTSKHRAVATDISNNTYSVMQKRHNSKSGGKRAVSLRQVSPRQLDGGRENIYTGDGKEYEGYLNVPLDVNIKYQLMTRAFTREDSWRRSSDHPFEFRPPMQEPASRLFTDSMLTAPFSTRSSILTSSTMGRASNIWLVGPAIAIFVILVIVGMLVVWWLRCSRKSFRALNTHHGSVTKVALGMTNTNGEFNSNGGVPNETSKLLLGMDADGRPVMNAYERPELNETQVLNMYPNSNLSHTNPCLNNNSSQGQLNNGGFATIGNIHSQHQLSSSNMMLNSSSMASAQPTPIPLTQFATHIDRLKMNNNAMFIQEYESIETGQHFTWENSMLDVNKHKNRYANVVAYDHSRVILSGDSSDGSDYINANYIDGYEKPRAYIATQGPLPETFADFWRMVWEERSVTIVMLTRLEERSRTKCDQYWPTRGSSVYGNFRVTLLDTTELAHYCIRVMRLEDLRTKEHREIQHAQFTAWPDHGVPNHPTPFLMFLKRVKSLNPIDAGPILTHCSAGIGRTGAFIVIDCMLDRLRYELTIDIYGCVKAIRAQRSYMVQTDDQYIFIHDAVLDAAQSGSTEVPSNKLAQHVQVLSHPQRQMDDATGLEIEFGTLVTLKCPNSKCMAANLMMNSNKNRTPNTIPYDANRVELPFQDGQEGSDYINASWIDGYRTRNAYIAAQAPLANTVNDFWRMIWNEECCLIAMLTNLAERGQEKCCEYWPNERRENYDGLIVDCVSEFDMTHYMLREFKITQNETGKSRTVRQFQFMEWPDRESPTQLTDSWTMFVRFTRPKPSLEAKALFVCTALKGQAGREHVVDIFTAVKLLRMQRQNMVDSRDQYEFCYAAAIEFLNSYEEN</sequence>
<dbReference type="InterPro" id="IPR000242">
    <property type="entry name" value="PTP_cat"/>
</dbReference>
<evidence type="ECO:0000313" key="13">
    <source>
        <dbReference type="WBParaSite" id="jg19609"/>
    </source>
</evidence>
<feature type="transmembrane region" description="Helical" evidence="8">
    <location>
        <begin position="471"/>
        <end position="495"/>
    </location>
</feature>
<feature type="domain" description="Tyrosine specific protein phosphatases" evidence="10">
    <location>
        <begin position="820"/>
        <end position="891"/>
    </location>
</feature>
<evidence type="ECO:0000256" key="1">
    <source>
        <dbReference type="ARBA" id="ARBA00004167"/>
    </source>
</evidence>
<dbReference type="FunFam" id="3.90.190.10:FF:000088">
    <property type="entry name" value="Receptor protein-tyrosine phosphatase LAR"/>
    <property type="match status" value="1"/>
</dbReference>
<dbReference type="GO" id="GO:0016020">
    <property type="term" value="C:membrane"/>
    <property type="evidence" value="ECO:0007669"/>
    <property type="project" value="UniProtKB-SubCell"/>
</dbReference>
<dbReference type="Pfam" id="PF00102">
    <property type="entry name" value="Y_phosphatase"/>
    <property type="match status" value="2"/>
</dbReference>
<evidence type="ECO:0000313" key="12">
    <source>
        <dbReference type="Proteomes" id="UP000887574"/>
    </source>
</evidence>